<accession>A0A930KHC9</accession>
<name>A0A930KHC9_9MICC</name>
<dbReference type="AlphaFoldDB" id="A0A930KHC9"/>
<gene>
    <name evidence="1" type="ORF">HXO56_11970</name>
</gene>
<feature type="non-terminal residue" evidence="1">
    <location>
        <position position="62"/>
    </location>
</feature>
<sequence>MAPANHPVYQPNDATYEALAELVAPYSLSRIQLAEAISIATKPTVNTWVKQCCPNLPQSAPV</sequence>
<dbReference type="EMBL" id="JABZXJ010000113">
    <property type="protein sequence ID" value="MBF1650768.1"/>
    <property type="molecule type" value="Genomic_DNA"/>
</dbReference>
<evidence type="ECO:0000313" key="2">
    <source>
        <dbReference type="Proteomes" id="UP000769484"/>
    </source>
</evidence>
<comment type="caution">
    <text evidence="1">The sequence shown here is derived from an EMBL/GenBank/DDBJ whole genome shotgun (WGS) entry which is preliminary data.</text>
</comment>
<protein>
    <submittedName>
        <fullName evidence="1">Glycosyltransferase</fullName>
    </submittedName>
</protein>
<organism evidence="1 2">
    <name type="scientific">Rothia dentocariosa</name>
    <dbReference type="NCBI Taxonomy" id="2047"/>
    <lineage>
        <taxon>Bacteria</taxon>
        <taxon>Bacillati</taxon>
        <taxon>Actinomycetota</taxon>
        <taxon>Actinomycetes</taxon>
        <taxon>Micrococcales</taxon>
        <taxon>Micrococcaceae</taxon>
        <taxon>Rothia</taxon>
    </lineage>
</organism>
<reference evidence="1" key="1">
    <citation type="submission" date="2020-04" db="EMBL/GenBank/DDBJ databases">
        <title>Deep metagenomics examines the oral microbiome during advanced dental caries in children, revealing novel taxa and co-occurrences with host molecules.</title>
        <authorList>
            <person name="Baker J.L."/>
            <person name="Morton J.T."/>
            <person name="Dinis M."/>
            <person name="Alvarez R."/>
            <person name="Tran N.C."/>
            <person name="Knight R."/>
            <person name="Edlund A."/>
        </authorList>
    </citation>
    <scope>NUCLEOTIDE SEQUENCE</scope>
    <source>
        <strain evidence="1">JCVI_47_bin.4</strain>
    </source>
</reference>
<proteinExistence type="predicted"/>
<evidence type="ECO:0000313" key="1">
    <source>
        <dbReference type="EMBL" id="MBF1650768.1"/>
    </source>
</evidence>
<dbReference type="Proteomes" id="UP000769484">
    <property type="component" value="Unassembled WGS sequence"/>
</dbReference>